<accession>A0A162L2Z2</accession>
<evidence type="ECO:0000256" key="2">
    <source>
        <dbReference type="ARBA" id="ARBA00023004"/>
    </source>
</evidence>
<sequence length="234" mass="26113">MDCLSTELRKRLIEKGASIVGFADLKGIPENQRESYRYGISIAVALNPYIIAGIENGPTKNYYGEYIRVNNLLDDLDEYAAEIIRQHGFRALPKVKRSVKTDEITLTTILPHKTVATISGIGWIGKCALLITKEFGSAVRLSTILTDAQLNVGSPINESKCGKCLICTSFCPSNAVLGVNWKVNMDRDKYFDAFKCGDEGRKRSNKLGVEERVCGKCMFVCPWTQKYLKSKENN</sequence>
<dbReference type="EC" id="1.1.-.-" evidence="5"/>
<keyword evidence="3" id="KW-0411">Iron-sulfur</keyword>
<dbReference type="EMBL" id="LITT01000011">
    <property type="protein sequence ID" value="OAA90412.1"/>
    <property type="molecule type" value="Genomic_DNA"/>
</dbReference>
<gene>
    <name evidence="5" type="primary">queG_2</name>
    <name evidence="5" type="ORF">WY13_01316</name>
</gene>
<feature type="domain" description="4Fe-4S ferredoxin-type" evidence="4">
    <location>
        <begin position="152"/>
        <end position="182"/>
    </location>
</feature>
<keyword evidence="2" id="KW-0408">Iron</keyword>
<reference evidence="5 6" key="1">
    <citation type="journal article" date="2015" name="Biotechnol. Bioeng.">
        <title>Genome sequence and phenotypic characterization of Caulobacter segnis.</title>
        <authorList>
            <person name="Patel S."/>
            <person name="Fletcher B."/>
            <person name="Scott D.C."/>
            <person name="Ely B."/>
        </authorList>
    </citation>
    <scope>NUCLEOTIDE SEQUENCE [LARGE SCALE GENOMIC DNA]</scope>
    <source>
        <strain evidence="5 6">ERI-2</strain>
    </source>
</reference>
<evidence type="ECO:0000313" key="6">
    <source>
        <dbReference type="Proteomes" id="UP000077407"/>
    </source>
</evidence>
<keyword evidence="1" id="KW-0479">Metal-binding</keyword>
<evidence type="ECO:0000313" key="5">
    <source>
        <dbReference type="EMBL" id="OAA90412.1"/>
    </source>
</evidence>
<dbReference type="PROSITE" id="PS51379">
    <property type="entry name" value="4FE4S_FER_2"/>
    <property type="match status" value="1"/>
</dbReference>
<dbReference type="SUPFAM" id="SSF54862">
    <property type="entry name" value="4Fe-4S ferredoxins"/>
    <property type="match status" value="1"/>
</dbReference>
<protein>
    <submittedName>
        <fullName evidence="5">Epoxyqueuosine reductase</fullName>
        <ecNumber evidence="5">1.1.-.-</ecNumber>
    </submittedName>
</protein>
<dbReference type="GO" id="GO:0051536">
    <property type="term" value="F:iron-sulfur cluster binding"/>
    <property type="evidence" value="ECO:0007669"/>
    <property type="project" value="UniProtKB-KW"/>
</dbReference>
<proteinExistence type="predicted"/>
<dbReference type="Pfam" id="PF13484">
    <property type="entry name" value="Fer4_16"/>
    <property type="match status" value="1"/>
</dbReference>
<keyword evidence="5" id="KW-0560">Oxidoreductase</keyword>
<dbReference type="AlphaFoldDB" id="A0A162L2Z2"/>
<dbReference type="PATRIC" id="fig|1538.10.peg.219"/>
<evidence type="ECO:0000256" key="3">
    <source>
        <dbReference type="ARBA" id="ARBA00023014"/>
    </source>
</evidence>
<dbReference type="Proteomes" id="UP000077407">
    <property type="component" value="Unassembled WGS sequence"/>
</dbReference>
<comment type="caution">
    <text evidence="5">The sequence shown here is derived from an EMBL/GenBank/DDBJ whole genome shotgun (WGS) entry which is preliminary data.</text>
</comment>
<evidence type="ECO:0000259" key="4">
    <source>
        <dbReference type="PROSITE" id="PS51379"/>
    </source>
</evidence>
<dbReference type="PROSITE" id="PS00198">
    <property type="entry name" value="4FE4S_FER_1"/>
    <property type="match status" value="1"/>
</dbReference>
<dbReference type="GO" id="GO:0016491">
    <property type="term" value="F:oxidoreductase activity"/>
    <property type="evidence" value="ECO:0007669"/>
    <property type="project" value="UniProtKB-KW"/>
</dbReference>
<dbReference type="InterPro" id="IPR017900">
    <property type="entry name" value="4Fe4S_Fe_S_CS"/>
</dbReference>
<dbReference type="PANTHER" id="PTHR42827:SF1">
    <property type="entry name" value="IRON-SULFUR CLUSTER-BINDING PROTEIN"/>
    <property type="match status" value="1"/>
</dbReference>
<name>A0A162L2Z2_9CLOT</name>
<dbReference type="RefSeq" id="WP_063554862.1">
    <property type="nucleotide sequence ID" value="NZ_LITT01000011.1"/>
</dbReference>
<organism evidence="5 6">
    <name type="scientific">Clostridium ljungdahlii</name>
    <dbReference type="NCBI Taxonomy" id="1538"/>
    <lineage>
        <taxon>Bacteria</taxon>
        <taxon>Bacillati</taxon>
        <taxon>Bacillota</taxon>
        <taxon>Clostridia</taxon>
        <taxon>Eubacteriales</taxon>
        <taxon>Clostridiaceae</taxon>
        <taxon>Clostridium</taxon>
    </lineage>
</organism>
<evidence type="ECO:0000256" key="1">
    <source>
        <dbReference type="ARBA" id="ARBA00022723"/>
    </source>
</evidence>
<dbReference type="InterPro" id="IPR017896">
    <property type="entry name" value="4Fe4S_Fe-S-bd"/>
</dbReference>
<dbReference type="GO" id="GO:0046872">
    <property type="term" value="F:metal ion binding"/>
    <property type="evidence" value="ECO:0007669"/>
    <property type="project" value="UniProtKB-KW"/>
</dbReference>
<dbReference type="PANTHER" id="PTHR42827">
    <property type="entry name" value="IRON-SULFUR CLUSTER-BINDING PROTEIN-RELATED"/>
    <property type="match status" value="1"/>
</dbReference>